<gene>
    <name evidence="1" type="ORF">ABT39_MTgene443</name>
</gene>
<name>A0A101M3V0_PICGL</name>
<evidence type="ECO:0000313" key="1">
    <source>
        <dbReference type="EMBL" id="KUM50599.1"/>
    </source>
</evidence>
<accession>A0A101M3V0</accession>
<sequence>MSLFPQKLNKGREPIVCTTLLLVVMKGVDILKVLLLLRCKGGLVVRVGFDT</sequence>
<dbReference type="EMBL" id="LKAM01000001">
    <property type="protein sequence ID" value="KUM50599.1"/>
    <property type="molecule type" value="Genomic_DNA"/>
</dbReference>
<dbReference type="AlphaFoldDB" id="A0A101M3V0"/>
<keyword evidence="1" id="KW-0496">Mitochondrion</keyword>
<reference evidence="1" key="1">
    <citation type="journal article" date="2015" name="Genome Biol. Evol.">
        <title>Organellar Genomes of White Spruce (Picea glauca): Assembly and Annotation.</title>
        <authorList>
            <person name="Jackman S.D."/>
            <person name="Warren R.L."/>
            <person name="Gibb E.A."/>
            <person name="Vandervalk B.P."/>
            <person name="Mohamadi H."/>
            <person name="Chu J."/>
            <person name="Raymond A."/>
            <person name="Pleasance S."/>
            <person name="Coope R."/>
            <person name="Wildung M.R."/>
            <person name="Ritland C.E."/>
            <person name="Bousquet J."/>
            <person name="Jones S.J."/>
            <person name="Bohlmann J."/>
            <person name="Birol I."/>
        </authorList>
    </citation>
    <scope>NUCLEOTIDE SEQUENCE [LARGE SCALE GENOMIC DNA]</scope>
    <source>
        <tissue evidence="1">Flushing bud</tissue>
    </source>
</reference>
<proteinExistence type="predicted"/>
<organism evidence="1">
    <name type="scientific">Picea glauca</name>
    <name type="common">White spruce</name>
    <name type="synonym">Pinus glauca</name>
    <dbReference type="NCBI Taxonomy" id="3330"/>
    <lineage>
        <taxon>Eukaryota</taxon>
        <taxon>Viridiplantae</taxon>
        <taxon>Streptophyta</taxon>
        <taxon>Embryophyta</taxon>
        <taxon>Tracheophyta</taxon>
        <taxon>Spermatophyta</taxon>
        <taxon>Pinopsida</taxon>
        <taxon>Pinidae</taxon>
        <taxon>Conifers I</taxon>
        <taxon>Pinales</taxon>
        <taxon>Pinaceae</taxon>
        <taxon>Picea</taxon>
    </lineage>
</organism>
<protein>
    <submittedName>
        <fullName evidence="1">Uncharacterized protein</fullName>
    </submittedName>
</protein>
<geneLocation type="mitochondrion" evidence="1"/>
<comment type="caution">
    <text evidence="1">The sequence shown here is derived from an EMBL/GenBank/DDBJ whole genome shotgun (WGS) entry which is preliminary data.</text>
</comment>